<keyword evidence="2" id="KW-1185">Reference proteome</keyword>
<dbReference type="EMBL" id="CP000113">
    <property type="protein sequence ID" value="ABF86282.1"/>
    <property type="molecule type" value="Genomic_DNA"/>
</dbReference>
<dbReference type="AlphaFoldDB" id="Q1DA82"/>
<dbReference type="GeneID" id="51987679"/>
<organism evidence="1 2">
    <name type="scientific">Myxococcus xanthus (strain DK1622)</name>
    <dbReference type="NCBI Taxonomy" id="246197"/>
    <lineage>
        <taxon>Bacteria</taxon>
        <taxon>Pseudomonadati</taxon>
        <taxon>Myxococcota</taxon>
        <taxon>Myxococcia</taxon>
        <taxon>Myxococcales</taxon>
        <taxon>Cystobacterineae</taxon>
        <taxon>Myxococcaceae</taxon>
        <taxon>Myxococcus</taxon>
    </lineage>
</organism>
<dbReference type="KEGG" id="mxa:MXAN_2220"/>
<dbReference type="STRING" id="246197.MXAN_2220"/>
<accession>Q1DA82</accession>
<dbReference type="RefSeq" id="WP_011552296.1">
    <property type="nucleotide sequence ID" value="NC_008095.1"/>
</dbReference>
<dbReference type="Proteomes" id="UP000002402">
    <property type="component" value="Chromosome"/>
</dbReference>
<proteinExistence type="predicted"/>
<name>Q1DA82_MYXXD</name>
<sequence length="52" mass="6338">MMRLHMRRIIRRRRDMSAEAIRRDAEAITADLERLKACWRANERAERTDALR</sequence>
<evidence type="ECO:0000313" key="2">
    <source>
        <dbReference type="Proteomes" id="UP000002402"/>
    </source>
</evidence>
<dbReference type="HOGENOM" id="CLU_3082156_0_0_7"/>
<protein>
    <submittedName>
        <fullName evidence="1">Uncharacterized protein</fullName>
    </submittedName>
</protein>
<dbReference type="EnsemblBacteria" id="ABF86282">
    <property type="protein sequence ID" value="ABF86282"/>
    <property type="gene ID" value="MXAN_2220"/>
</dbReference>
<evidence type="ECO:0000313" key="1">
    <source>
        <dbReference type="EMBL" id="ABF86282.1"/>
    </source>
</evidence>
<reference evidence="1 2" key="1">
    <citation type="journal article" date="2006" name="Proc. Natl. Acad. Sci. U.S.A.">
        <title>Evolution of sensory complexity recorded in a myxobacterial genome.</title>
        <authorList>
            <person name="Goldman B.S."/>
            <person name="Nierman W.C."/>
            <person name="Kaiser D."/>
            <person name="Slater S.C."/>
            <person name="Durkin A.S."/>
            <person name="Eisen J.A."/>
            <person name="Ronning C.M."/>
            <person name="Barbazuk W.B."/>
            <person name="Blanchard M."/>
            <person name="Field C."/>
            <person name="Halling C."/>
            <person name="Hinkle G."/>
            <person name="Iartchuk O."/>
            <person name="Kim H.S."/>
            <person name="Mackenzie C."/>
            <person name="Madupu R."/>
            <person name="Miller N."/>
            <person name="Shvartsbeyn A."/>
            <person name="Sullivan S.A."/>
            <person name="Vaudin M."/>
            <person name="Wiegand R."/>
            <person name="Kaplan H.B."/>
        </authorList>
    </citation>
    <scope>NUCLEOTIDE SEQUENCE [LARGE SCALE GENOMIC DNA]</scope>
    <source>
        <strain evidence="2">DK1622</strain>
    </source>
</reference>
<gene>
    <name evidence="1" type="ordered locus">MXAN_2220</name>
</gene>